<name>A0A9P6CYW2_9AGAR</name>
<feature type="domain" description="C2H2-type" evidence="11">
    <location>
        <begin position="189"/>
        <end position="218"/>
    </location>
</feature>
<evidence type="ECO:0000256" key="8">
    <source>
        <dbReference type="ARBA" id="ARBA00023242"/>
    </source>
</evidence>
<dbReference type="Proteomes" id="UP000807469">
    <property type="component" value="Unassembled WGS sequence"/>
</dbReference>
<dbReference type="GO" id="GO:0005634">
    <property type="term" value="C:nucleus"/>
    <property type="evidence" value="ECO:0007669"/>
    <property type="project" value="UniProtKB-SubCell"/>
</dbReference>
<evidence type="ECO:0000256" key="7">
    <source>
        <dbReference type="ARBA" id="ARBA00023163"/>
    </source>
</evidence>
<proteinExistence type="predicted"/>
<comment type="caution">
    <text evidence="12">The sequence shown here is derived from an EMBL/GenBank/DDBJ whole genome shotgun (WGS) entry which is preliminary data.</text>
</comment>
<dbReference type="GO" id="GO:0000981">
    <property type="term" value="F:DNA-binding transcription factor activity, RNA polymerase II-specific"/>
    <property type="evidence" value="ECO:0007669"/>
    <property type="project" value="UniProtKB-ARBA"/>
</dbReference>
<dbReference type="FunFam" id="3.30.160.60:FF:001102">
    <property type="entry name" value="Transcription factor IIIA"/>
    <property type="match status" value="1"/>
</dbReference>
<dbReference type="OrthoDB" id="427030at2759"/>
<dbReference type="Pfam" id="PF00096">
    <property type="entry name" value="zf-C2H2"/>
    <property type="match status" value="2"/>
</dbReference>
<evidence type="ECO:0000313" key="12">
    <source>
        <dbReference type="EMBL" id="KAF9484507.1"/>
    </source>
</evidence>
<accession>A0A9P6CYW2</accession>
<dbReference type="InterPro" id="IPR013087">
    <property type="entry name" value="Znf_C2H2_type"/>
</dbReference>
<dbReference type="FunFam" id="3.30.160.60:FF:000446">
    <property type="entry name" value="Zinc finger protein"/>
    <property type="match status" value="1"/>
</dbReference>
<evidence type="ECO:0000256" key="5">
    <source>
        <dbReference type="ARBA" id="ARBA00022833"/>
    </source>
</evidence>
<evidence type="ECO:0000256" key="9">
    <source>
        <dbReference type="PROSITE-ProRule" id="PRU00042"/>
    </source>
</evidence>
<dbReference type="InterPro" id="IPR051061">
    <property type="entry name" value="Zinc_finger_trans_reg"/>
</dbReference>
<feature type="domain" description="C2H2-type" evidence="11">
    <location>
        <begin position="126"/>
        <end position="155"/>
    </location>
</feature>
<evidence type="ECO:0000256" key="6">
    <source>
        <dbReference type="ARBA" id="ARBA00023015"/>
    </source>
</evidence>
<dbReference type="EMBL" id="MU155143">
    <property type="protein sequence ID" value="KAF9484507.1"/>
    <property type="molecule type" value="Genomic_DNA"/>
</dbReference>
<gene>
    <name evidence="12" type="ORF">BDN70DRAFT_872537</name>
</gene>
<dbReference type="PROSITE" id="PS50157">
    <property type="entry name" value="ZINC_FINGER_C2H2_2"/>
    <property type="match status" value="7"/>
</dbReference>
<feature type="region of interest" description="Disordered" evidence="10">
    <location>
        <begin position="367"/>
        <end position="386"/>
    </location>
</feature>
<sequence>MDDGFFTVPTILGKRKAIERNDILILRLAANLPGTQYEFSEQHAPTNKRTPIIINGALVEDTKKRYCCTYDGCGKAYTKPSRLEEHERSHTGQRPFVCETCGNSYLREAHLHAHSRCHLPESSRPFECDRESCGKRFWTSQHLTTHIMWHDGAKPYTCSEGQCRQSFSKHHLLRGHICKEHAPAGTKPYRCEYEGCTKSFDTNQHLRTHQKTHDSKRYTCVQASCIESTKDSPPYFPTWSALQTHIRTTHPPTCPHPSCDKRTFANQGNLRAHLKLHECHQADAKIDLHSDAGNESDLPDAKKRRGGEHGRDWKCENGDCEKDFKSKKALNTHIKVTHLGKRDFVCDYEGCLHSFGYKHLLQRHQAKTHQSIPSTPIRHEDDTSDNDVDNHEAVFDIDMITGNTYAKQAEARVSSANALRCPFPFLYDLVSGTNHLHAMGSSVAPCDYVFTRGYDARRHLKASHGVVVAKDAMDKWVGLKKKEC</sequence>
<organism evidence="12 13">
    <name type="scientific">Pholiota conissans</name>
    <dbReference type="NCBI Taxonomy" id="109636"/>
    <lineage>
        <taxon>Eukaryota</taxon>
        <taxon>Fungi</taxon>
        <taxon>Dikarya</taxon>
        <taxon>Basidiomycota</taxon>
        <taxon>Agaricomycotina</taxon>
        <taxon>Agaricomycetes</taxon>
        <taxon>Agaricomycetidae</taxon>
        <taxon>Agaricales</taxon>
        <taxon>Agaricineae</taxon>
        <taxon>Strophariaceae</taxon>
        <taxon>Pholiota</taxon>
    </lineage>
</organism>
<feature type="domain" description="C2H2-type" evidence="11">
    <location>
        <begin position="344"/>
        <end position="374"/>
    </location>
</feature>
<dbReference type="PANTHER" id="PTHR46179:SF13">
    <property type="entry name" value="C2H2-TYPE DOMAIN-CONTAINING PROTEIN"/>
    <property type="match status" value="1"/>
</dbReference>
<dbReference type="SUPFAM" id="SSF57667">
    <property type="entry name" value="beta-beta-alpha zinc fingers"/>
    <property type="match status" value="4"/>
</dbReference>
<evidence type="ECO:0000256" key="4">
    <source>
        <dbReference type="ARBA" id="ARBA00022771"/>
    </source>
</evidence>
<dbReference type="PANTHER" id="PTHR46179">
    <property type="entry name" value="ZINC FINGER PROTEIN"/>
    <property type="match status" value="1"/>
</dbReference>
<keyword evidence="13" id="KW-1185">Reference proteome</keyword>
<feature type="region of interest" description="Disordered" evidence="10">
    <location>
        <begin position="290"/>
        <end position="312"/>
    </location>
</feature>
<feature type="domain" description="C2H2-type" evidence="11">
    <location>
        <begin position="66"/>
        <end position="95"/>
    </location>
</feature>
<comment type="subcellular location">
    <subcellularLocation>
        <location evidence="1">Nucleus</location>
    </subcellularLocation>
</comment>
<feature type="domain" description="C2H2-type" evidence="11">
    <location>
        <begin position="156"/>
        <end position="188"/>
    </location>
</feature>
<dbReference type="GO" id="GO:0000978">
    <property type="term" value="F:RNA polymerase II cis-regulatory region sequence-specific DNA binding"/>
    <property type="evidence" value="ECO:0007669"/>
    <property type="project" value="UniProtKB-ARBA"/>
</dbReference>
<dbReference type="PROSITE" id="PS00028">
    <property type="entry name" value="ZINC_FINGER_C2H2_1"/>
    <property type="match status" value="7"/>
</dbReference>
<keyword evidence="5" id="KW-0862">Zinc</keyword>
<evidence type="ECO:0000256" key="2">
    <source>
        <dbReference type="ARBA" id="ARBA00022723"/>
    </source>
</evidence>
<feature type="domain" description="C2H2-type" evidence="11">
    <location>
        <begin position="96"/>
        <end position="123"/>
    </location>
</feature>
<keyword evidence="3" id="KW-0677">Repeat</keyword>
<evidence type="ECO:0000259" key="11">
    <source>
        <dbReference type="PROSITE" id="PS50157"/>
    </source>
</evidence>
<dbReference type="SMART" id="SM00355">
    <property type="entry name" value="ZnF_C2H2"/>
    <property type="match status" value="9"/>
</dbReference>
<dbReference type="GO" id="GO:0008270">
    <property type="term" value="F:zinc ion binding"/>
    <property type="evidence" value="ECO:0007669"/>
    <property type="project" value="UniProtKB-KW"/>
</dbReference>
<dbReference type="Gene3D" id="3.30.160.60">
    <property type="entry name" value="Classic Zinc Finger"/>
    <property type="match status" value="6"/>
</dbReference>
<reference evidence="12" key="1">
    <citation type="submission" date="2020-11" db="EMBL/GenBank/DDBJ databases">
        <authorList>
            <consortium name="DOE Joint Genome Institute"/>
            <person name="Ahrendt S."/>
            <person name="Riley R."/>
            <person name="Andreopoulos W."/>
            <person name="Labutti K."/>
            <person name="Pangilinan J."/>
            <person name="Ruiz-Duenas F.J."/>
            <person name="Barrasa J.M."/>
            <person name="Sanchez-Garcia M."/>
            <person name="Camarero S."/>
            <person name="Miyauchi S."/>
            <person name="Serrano A."/>
            <person name="Linde D."/>
            <person name="Babiker R."/>
            <person name="Drula E."/>
            <person name="Ayuso-Fernandez I."/>
            <person name="Pacheco R."/>
            <person name="Padilla G."/>
            <person name="Ferreira P."/>
            <person name="Barriuso J."/>
            <person name="Kellner H."/>
            <person name="Castanera R."/>
            <person name="Alfaro M."/>
            <person name="Ramirez L."/>
            <person name="Pisabarro A.G."/>
            <person name="Kuo A."/>
            <person name="Tritt A."/>
            <person name="Lipzen A."/>
            <person name="He G."/>
            <person name="Yan M."/>
            <person name="Ng V."/>
            <person name="Cullen D."/>
            <person name="Martin F."/>
            <person name="Rosso M.-N."/>
            <person name="Henrissat B."/>
            <person name="Hibbett D."/>
            <person name="Martinez A.T."/>
            <person name="Grigoriev I.V."/>
        </authorList>
    </citation>
    <scope>NUCLEOTIDE SEQUENCE</scope>
    <source>
        <strain evidence="12">CIRM-BRFM 674</strain>
    </source>
</reference>
<keyword evidence="4 9" id="KW-0863">Zinc-finger</keyword>
<evidence type="ECO:0000256" key="1">
    <source>
        <dbReference type="ARBA" id="ARBA00004123"/>
    </source>
</evidence>
<dbReference type="InterPro" id="IPR036236">
    <property type="entry name" value="Znf_C2H2_sf"/>
</dbReference>
<evidence type="ECO:0000313" key="13">
    <source>
        <dbReference type="Proteomes" id="UP000807469"/>
    </source>
</evidence>
<keyword evidence="7" id="KW-0804">Transcription</keyword>
<dbReference type="AlphaFoldDB" id="A0A9P6CYW2"/>
<evidence type="ECO:0000256" key="3">
    <source>
        <dbReference type="ARBA" id="ARBA00022737"/>
    </source>
</evidence>
<keyword evidence="2" id="KW-0479">Metal-binding</keyword>
<protein>
    <recommendedName>
        <fullName evidence="11">C2H2-type domain-containing protein</fullName>
    </recommendedName>
</protein>
<evidence type="ECO:0000256" key="10">
    <source>
        <dbReference type="SAM" id="MobiDB-lite"/>
    </source>
</evidence>
<keyword evidence="6" id="KW-0805">Transcription regulation</keyword>
<dbReference type="FunFam" id="3.30.160.60:FF:000125">
    <property type="entry name" value="Putative zinc finger protein 143"/>
    <property type="match status" value="2"/>
</dbReference>
<keyword evidence="8" id="KW-0539">Nucleus</keyword>
<feature type="domain" description="C2H2-type" evidence="11">
    <location>
        <begin position="313"/>
        <end position="343"/>
    </location>
</feature>